<evidence type="ECO:0000313" key="7">
    <source>
        <dbReference type="Proteomes" id="UP000594263"/>
    </source>
</evidence>
<evidence type="ECO:0000259" key="5">
    <source>
        <dbReference type="Pfam" id="PF00134"/>
    </source>
</evidence>
<dbReference type="Gramene" id="Kaladp1217s0001.1.v1.1">
    <property type="protein sequence ID" value="Kaladp1217s0001.1.v1.1"/>
    <property type="gene ID" value="Kaladp1217s0001.v1.1"/>
</dbReference>
<dbReference type="AlphaFoldDB" id="A0A7N0VL43"/>
<evidence type="ECO:0000256" key="4">
    <source>
        <dbReference type="SAM" id="MobiDB-lite"/>
    </source>
</evidence>
<dbReference type="Proteomes" id="UP000594263">
    <property type="component" value="Unplaced"/>
</dbReference>
<feature type="domain" description="Cyclin N-terminal" evidence="5">
    <location>
        <begin position="152"/>
        <end position="224"/>
    </location>
</feature>
<dbReference type="Gene3D" id="1.10.472.10">
    <property type="entry name" value="Cyclin-like"/>
    <property type="match status" value="2"/>
</dbReference>
<evidence type="ECO:0000256" key="1">
    <source>
        <dbReference type="ARBA" id="ARBA00022618"/>
    </source>
</evidence>
<dbReference type="PIRSF" id="PIRSF001771">
    <property type="entry name" value="Cyclin_A_B_D_E"/>
    <property type="match status" value="1"/>
</dbReference>
<dbReference type="OMA" id="MAVNIKG"/>
<dbReference type="Pfam" id="PF00134">
    <property type="entry name" value="Cyclin_N"/>
    <property type="match status" value="1"/>
</dbReference>
<dbReference type="GO" id="GO:0051301">
    <property type="term" value="P:cell division"/>
    <property type="evidence" value="ECO:0007669"/>
    <property type="project" value="UniProtKB-KW"/>
</dbReference>
<evidence type="ECO:0000256" key="3">
    <source>
        <dbReference type="ARBA" id="ARBA00023306"/>
    </source>
</evidence>
<dbReference type="PANTHER" id="PTHR10177">
    <property type="entry name" value="CYCLINS"/>
    <property type="match status" value="1"/>
</dbReference>
<keyword evidence="7" id="KW-1185">Reference proteome</keyword>
<dbReference type="GO" id="GO:0044772">
    <property type="term" value="P:mitotic cell cycle phase transition"/>
    <property type="evidence" value="ECO:0007669"/>
    <property type="project" value="InterPro"/>
</dbReference>
<dbReference type="InterPro" id="IPR048258">
    <property type="entry name" value="Cyclins_cyclin-box"/>
</dbReference>
<keyword evidence="3" id="KW-0131">Cell cycle</keyword>
<accession>A0A7N0VL43</accession>
<keyword evidence="2" id="KW-0195">Cyclin</keyword>
<dbReference type="EnsemblPlants" id="Kaladp1217s0001.1.v1.1">
    <property type="protein sequence ID" value="Kaladp1217s0001.1.v1.1"/>
    <property type="gene ID" value="Kaladp1217s0001.v1.1"/>
</dbReference>
<dbReference type="InterPro" id="IPR036915">
    <property type="entry name" value="Cyclin-like_sf"/>
</dbReference>
<keyword evidence="1" id="KW-0132">Cell division</keyword>
<reference evidence="6" key="1">
    <citation type="submission" date="2021-01" db="UniProtKB">
        <authorList>
            <consortium name="EnsemblPlants"/>
        </authorList>
    </citation>
    <scope>IDENTIFICATION</scope>
</reference>
<protein>
    <recommendedName>
        <fullName evidence="5">Cyclin N-terminal domain-containing protein</fullName>
    </recommendedName>
</protein>
<sequence>MPPQPQEKGGDGRKKKKNVPTDGRDRQALGDIGNLVKVPAAAAEKGRPITRHFSAQLLAQAADKNLPSKKLTDVAPPKQRAQVLAPKSGNVAAGNGHIKREGVARKKVVKSLTSVLSARSKAACGVLNRPQILNIDEADIHNELAQVEYVEDIYSFYKAAEEEDRVPNYMHLQPEINARMRSILVGWLIEVHNNFELMPETLYLTVNIVDRYLSVRAVARRDLKWRV</sequence>
<evidence type="ECO:0000256" key="2">
    <source>
        <dbReference type="ARBA" id="ARBA00023127"/>
    </source>
</evidence>
<dbReference type="PROSITE" id="PS00292">
    <property type="entry name" value="CYCLINS"/>
    <property type="match status" value="1"/>
</dbReference>
<organism evidence="6 7">
    <name type="scientific">Kalanchoe fedtschenkoi</name>
    <name type="common">Lavender scallops</name>
    <name type="synonym">South American air plant</name>
    <dbReference type="NCBI Taxonomy" id="63787"/>
    <lineage>
        <taxon>Eukaryota</taxon>
        <taxon>Viridiplantae</taxon>
        <taxon>Streptophyta</taxon>
        <taxon>Embryophyta</taxon>
        <taxon>Tracheophyta</taxon>
        <taxon>Spermatophyta</taxon>
        <taxon>Magnoliopsida</taxon>
        <taxon>eudicotyledons</taxon>
        <taxon>Gunneridae</taxon>
        <taxon>Pentapetalae</taxon>
        <taxon>Saxifragales</taxon>
        <taxon>Crassulaceae</taxon>
        <taxon>Kalanchoe</taxon>
    </lineage>
</organism>
<dbReference type="GO" id="GO:0016538">
    <property type="term" value="F:cyclin-dependent protein serine/threonine kinase regulator activity"/>
    <property type="evidence" value="ECO:0007669"/>
    <property type="project" value="InterPro"/>
</dbReference>
<proteinExistence type="predicted"/>
<name>A0A7N0VL43_KALFE</name>
<dbReference type="InterPro" id="IPR046965">
    <property type="entry name" value="Cyclin_A/B-like"/>
</dbReference>
<dbReference type="InterPro" id="IPR039361">
    <property type="entry name" value="Cyclin"/>
</dbReference>
<dbReference type="InterPro" id="IPR006671">
    <property type="entry name" value="Cyclin_N"/>
</dbReference>
<feature type="region of interest" description="Disordered" evidence="4">
    <location>
        <begin position="1"/>
        <end position="32"/>
    </location>
</feature>
<dbReference type="SUPFAM" id="SSF47954">
    <property type="entry name" value="Cyclin-like"/>
    <property type="match status" value="1"/>
</dbReference>
<evidence type="ECO:0000313" key="6">
    <source>
        <dbReference type="EnsemblPlants" id="Kaladp1217s0001.1.v1.1"/>
    </source>
</evidence>